<gene>
    <name evidence="2" type="ORF">FHS29_000428</name>
</gene>
<accession>A0A841CCF9</accession>
<dbReference type="RefSeq" id="WP_184687655.1">
    <property type="nucleotide sequence ID" value="NZ_JACHJN010000001.1"/>
</dbReference>
<comment type="caution">
    <text evidence="2">The sequence shown here is derived from an EMBL/GenBank/DDBJ whole genome shotgun (WGS) entry which is preliminary data.</text>
</comment>
<dbReference type="EMBL" id="JACHJN010000001">
    <property type="protein sequence ID" value="MBB5953858.1"/>
    <property type="molecule type" value="Genomic_DNA"/>
</dbReference>
<dbReference type="Gene3D" id="3.40.630.30">
    <property type="match status" value="1"/>
</dbReference>
<proteinExistence type="predicted"/>
<dbReference type="InterPro" id="IPR054597">
    <property type="entry name" value="FeeM_cat"/>
</dbReference>
<protein>
    <recommendedName>
        <fullName evidence="1">N-acyl amino acid synthase FeeM catalytic core domain-containing protein</fullName>
    </recommendedName>
</protein>
<feature type="domain" description="N-acyl amino acid synthase FeeM catalytic core" evidence="1">
    <location>
        <begin position="36"/>
        <end position="131"/>
    </location>
</feature>
<dbReference type="Proteomes" id="UP000547510">
    <property type="component" value="Unassembled WGS sequence"/>
</dbReference>
<organism evidence="2 3">
    <name type="scientific">Saccharothrix tamanrassetensis</name>
    <dbReference type="NCBI Taxonomy" id="1051531"/>
    <lineage>
        <taxon>Bacteria</taxon>
        <taxon>Bacillati</taxon>
        <taxon>Actinomycetota</taxon>
        <taxon>Actinomycetes</taxon>
        <taxon>Pseudonocardiales</taxon>
        <taxon>Pseudonocardiaceae</taxon>
        <taxon>Saccharothrix</taxon>
    </lineage>
</organism>
<evidence type="ECO:0000259" key="1">
    <source>
        <dbReference type="Pfam" id="PF21926"/>
    </source>
</evidence>
<dbReference type="SUPFAM" id="SSF55729">
    <property type="entry name" value="Acyl-CoA N-acyltransferases (Nat)"/>
    <property type="match status" value="1"/>
</dbReference>
<sequence>MNWHFIEDSPPPPGDSAIYLAGAESDFDDVDAIWREVYGREYGWLPADAPALHKDAFHPHSTYLLASAGGRAVGTMRLVVDSERRLPIEQFTAIDELRDDDRRLIECQRLMVLGEYRNRRVPGMPYGVFAALIKGCLHWCLRNSYSHIVADLFRSTATTPMKPLLSLGFTETGIEFVDRELDEPDRSVALLLHIGELFSRSFRCSTPFYRYLMEPDARIAVYS</sequence>
<evidence type="ECO:0000313" key="2">
    <source>
        <dbReference type="EMBL" id="MBB5953858.1"/>
    </source>
</evidence>
<dbReference type="Pfam" id="PF21926">
    <property type="entry name" value="FeeM"/>
    <property type="match status" value="1"/>
</dbReference>
<reference evidence="2 3" key="1">
    <citation type="submission" date="2020-08" db="EMBL/GenBank/DDBJ databases">
        <title>Genomic Encyclopedia of Type Strains, Phase III (KMG-III): the genomes of soil and plant-associated and newly described type strains.</title>
        <authorList>
            <person name="Whitman W."/>
        </authorList>
    </citation>
    <scope>NUCLEOTIDE SEQUENCE [LARGE SCALE GENOMIC DNA]</scope>
    <source>
        <strain evidence="2 3">CECT 8640</strain>
    </source>
</reference>
<keyword evidence="3" id="KW-1185">Reference proteome</keyword>
<evidence type="ECO:0000313" key="3">
    <source>
        <dbReference type="Proteomes" id="UP000547510"/>
    </source>
</evidence>
<dbReference type="InterPro" id="IPR016181">
    <property type="entry name" value="Acyl_CoA_acyltransferase"/>
</dbReference>
<dbReference type="AlphaFoldDB" id="A0A841CCF9"/>
<name>A0A841CCF9_9PSEU</name>